<protein>
    <submittedName>
        <fullName evidence="4">Transglycosylase SLT domain-containing protein</fullName>
    </submittedName>
</protein>
<keyword evidence="2" id="KW-0812">Transmembrane</keyword>
<dbReference type="InterPro" id="IPR008258">
    <property type="entry name" value="Transglycosylase_SLT_dom_1"/>
</dbReference>
<keyword evidence="2" id="KW-1133">Transmembrane helix</keyword>
<dbReference type="Gene3D" id="1.10.530.10">
    <property type="match status" value="1"/>
</dbReference>
<keyword evidence="2" id="KW-0472">Membrane</keyword>
<accession>A0A973VZK2</accession>
<comment type="similarity">
    <text evidence="1">Belongs to the virb1 family.</text>
</comment>
<gene>
    <name evidence="4" type="ORF">HAP48_017050</name>
</gene>
<comment type="caution">
    <text evidence="4">The sequence shown here is derived from an EMBL/GenBank/DDBJ whole genome shotgun (WGS) entry which is preliminary data.</text>
</comment>
<dbReference type="SUPFAM" id="SSF53955">
    <property type="entry name" value="Lysozyme-like"/>
    <property type="match status" value="1"/>
</dbReference>
<dbReference type="Pfam" id="PF01464">
    <property type="entry name" value="SLT"/>
    <property type="match status" value="1"/>
</dbReference>
<evidence type="ECO:0000259" key="3">
    <source>
        <dbReference type="Pfam" id="PF01464"/>
    </source>
</evidence>
<feature type="domain" description="Transglycosylase SLT" evidence="3">
    <location>
        <begin position="175"/>
        <end position="235"/>
    </location>
</feature>
<sequence length="353" mass="39104">MAPAKTDARRRHVLELARLAGSSGHWKSFGSNVVRVSDPPRGRGAAARRIRDRLHRTQPSRLLPHQIPHRLTISVSTLPATRPAARKRRVGQRWTKAIRLARGWHGARRIWAKMIAMPIAMRIAVVGAAIVVLLPLANVVFQVVRKPTELFFFVGTALDKEPTETWRQYGAHFRAYSTDTVTPELLAALAQTESSGNPVARTYWRWRLSWNPLAIYKPASSAVGLYQMIDATFAEANNYCIRQHAVVATDCWFNSLYVRTLPSHATELTAVSLDRGVARVLAAAPKSTANPQQKQDLAALIHLCGTGPGPAFVRRGFQPAAGEHCGDHLVAAYLAKVNRMRRQFAKLAANDRG</sequence>
<evidence type="ECO:0000313" key="4">
    <source>
        <dbReference type="EMBL" id="NVI44626.1"/>
    </source>
</evidence>
<dbReference type="InterPro" id="IPR023346">
    <property type="entry name" value="Lysozyme-like_dom_sf"/>
</dbReference>
<evidence type="ECO:0000256" key="1">
    <source>
        <dbReference type="ARBA" id="ARBA00009387"/>
    </source>
</evidence>
<proteinExistence type="inferred from homology"/>
<evidence type="ECO:0000256" key="2">
    <source>
        <dbReference type="SAM" id="Phobius"/>
    </source>
</evidence>
<organism evidence="4">
    <name type="scientific">Bradyrhizobium septentrionale</name>
    <dbReference type="NCBI Taxonomy" id="1404411"/>
    <lineage>
        <taxon>Bacteria</taxon>
        <taxon>Pseudomonadati</taxon>
        <taxon>Pseudomonadota</taxon>
        <taxon>Alphaproteobacteria</taxon>
        <taxon>Hyphomicrobiales</taxon>
        <taxon>Nitrobacteraceae</taxon>
        <taxon>Bradyrhizobium</taxon>
    </lineage>
</organism>
<reference evidence="4" key="1">
    <citation type="submission" date="2020-06" db="EMBL/GenBank/DDBJ databases">
        <title>Whole Genome Sequence of Bradyrhizobium sp. Strain 1S1.</title>
        <authorList>
            <person name="Bromfield E.S.P."/>
            <person name="Cloutier S."/>
        </authorList>
    </citation>
    <scope>NUCLEOTIDE SEQUENCE [LARGE SCALE GENOMIC DNA]</scope>
    <source>
        <strain evidence="4">1S1</strain>
    </source>
</reference>
<dbReference type="EMBL" id="JAAOLE020000001">
    <property type="protein sequence ID" value="NVI44626.1"/>
    <property type="molecule type" value="Genomic_DNA"/>
</dbReference>
<feature type="transmembrane region" description="Helical" evidence="2">
    <location>
        <begin position="119"/>
        <end position="141"/>
    </location>
</feature>
<dbReference type="AlphaFoldDB" id="A0A973VZK2"/>
<name>A0A973VZK2_9BRAD</name>